<evidence type="ECO:0000256" key="2">
    <source>
        <dbReference type="ARBA" id="ARBA00012428"/>
    </source>
</evidence>
<dbReference type="GO" id="GO:0030553">
    <property type="term" value="F:cGMP binding"/>
    <property type="evidence" value="ECO:0007669"/>
    <property type="project" value="UniProtKB-KW"/>
</dbReference>
<dbReference type="FunFam" id="1.10.510.10:FF:000096">
    <property type="entry name" value="cGMP-dependent protein kinase"/>
    <property type="match status" value="1"/>
</dbReference>
<name>A0A8K0KLV2_LADFU</name>
<feature type="region of interest" description="Disordered" evidence="15">
    <location>
        <begin position="51"/>
        <end position="79"/>
    </location>
</feature>
<reference evidence="19" key="2">
    <citation type="submission" date="2017-10" db="EMBL/GenBank/DDBJ databases">
        <title>Ladona fulva Genome sequencing and assembly.</title>
        <authorList>
            <person name="Murali S."/>
            <person name="Richards S."/>
            <person name="Bandaranaike D."/>
            <person name="Bellair M."/>
            <person name="Blankenburg K."/>
            <person name="Chao H."/>
            <person name="Dinh H."/>
            <person name="Doddapaneni H."/>
            <person name="Dugan-Rocha S."/>
            <person name="Elkadiri S."/>
            <person name="Gnanaolivu R."/>
            <person name="Hernandez B."/>
            <person name="Skinner E."/>
            <person name="Javaid M."/>
            <person name="Lee S."/>
            <person name="Li M."/>
            <person name="Ming W."/>
            <person name="Munidasa M."/>
            <person name="Muniz J."/>
            <person name="Nguyen L."/>
            <person name="Hughes D."/>
            <person name="Osuji N."/>
            <person name="Pu L.-L."/>
            <person name="Puazo M."/>
            <person name="Qu C."/>
            <person name="Quiroz J."/>
            <person name="Raj R."/>
            <person name="Weissenberger G."/>
            <person name="Xin Y."/>
            <person name="Zou X."/>
            <person name="Han Y."/>
            <person name="Worley K."/>
            <person name="Muzny D."/>
            <person name="Gibbs R."/>
        </authorList>
    </citation>
    <scope>NUCLEOTIDE SEQUENCE</scope>
    <source>
        <strain evidence="19">Sampled in the wild</strain>
    </source>
</reference>
<evidence type="ECO:0000256" key="9">
    <source>
        <dbReference type="ARBA" id="ARBA00022992"/>
    </source>
</evidence>
<dbReference type="InterPro" id="IPR008271">
    <property type="entry name" value="Ser/Thr_kinase_AS"/>
</dbReference>
<dbReference type="Proteomes" id="UP000792457">
    <property type="component" value="Unassembled WGS sequence"/>
</dbReference>
<dbReference type="EMBL" id="KZ309108">
    <property type="protein sequence ID" value="KAG8236997.1"/>
    <property type="molecule type" value="Genomic_DNA"/>
</dbReference>
<sequence length="653" mass="72626">MKSVLQQATSFSPEGASQWSGNLGRLSPIPGDVLSYIHDSHGMVGQQQITSADGSLVPPGQMQGGKKQGVSGESSEVGQTADDITGELEVVKEGRIIGRLGPGKAFGELAILYNCTRTASIRVISHAKVWVLDRRVFQRMMMRTGLQRMEDNVQFLRSVPLLQNLAEDILAKIADALEVEFYPAGACIVRQGASGDTFYIISGGSVKVTKRSENSEGEEEIRRLGRGDYFGEQALLKEDHRTASVIALSPGVECLTLDRDSFIQLIGDLSELQEKDYGDKLDYDLKKLGNSGSIPSSTAVTAPVQSTPSTEGLQGQDSFILSNTDSETTDVDPEYVDIQIDDLEVVGTLGVGGFGRVELVRHCRNLTLSFALKCLKKQHIIDTQQQEHVFSEKAIMMSCRSPFICRLYKTYRDTKYVYMLLEACLGGEVWTVLRDRGLFEDSTTRFITACVVEAIEYLHARNIVYRDLKPENLMLDGRGYVKLVDFGFSKRLGLSSRTWTFCGTPEYVAPEVILNKGHDRAVDYWSLGILMHELLTGTPPFTAADPMRTYNVILRGIDAVDFPRHMTRAAVSLVKRLCRDAPSERLGYQRGGIQDIKKHKWFQGFDWEGLRERTLPAPIVQKVRGPTDISNFDSYPRETEVPPDETSGWDMGF</sequence>
<dbReference type="PROSITE" id="PS50042">
    <property type="entry name" value="CNMP_BINDING_3"/>
    <property type="match status" value="2"/>
</dbReference>
<dbReference type="InterPro" id="IPR000595">
    <property type="entry name" value="cNMP-bd_dom"/>
</dbReference>
<dbReference type="SMART" id="SM00133">
    <property type="entry name" value="S_TK_X"/>
    <property type="match status" value="1"/>
</dbReference>
<dbReference type="PROSITE" id="PS00889">
    <property type="entry name" value="CNMP_BINDING_2"/>
    <property type="match status" value="2"/>
</dbReference>
<dbReference type="InterPro" id="IPR035014">
    <property type="entry name" value="STKc_cGK"/>
</dbReference>
<keyword evidence="5" id="KW-0808">Transferase</keyword>
<evidence type="ECO:0000259" key="16">
    <source>
        <dbReference type="PROSITE" id="PS50011"/>
    </source>
</evidence>
<dbReference type="InterPro" id="IPR014710">
    <property type="entry name" value="RmlC-like_jellyroll"/>
</dbReference>
<feature type="active site" description="Proton acceptor" evidence="12">
    <location>
        <position position="467"/>
    </location>
</feature>
<dbReference type="PIRSF" id="PIRSF000559">
    <property type="entry name" value="cGMP-dep_kinase"/>
    <property type="match status" value="1"/>
</dbReference>
<keyword evidence="9" id="KW-0142">cGMP-binding</keyword>
<evidence type="ECO:0000256" key="3">
    <source>
        <dbReference type="ARBA" id="ARBA00022527"/>
    </source>
</evidence>
<dbReference type="Gene3D" id="1.10.510.10">
    <property type="entry name" value="Transferase(Phosphotransferase) domain 1"/>
    <property type="match status" value="1"/>
</dbReference>
<dbReference type="GO" id="GO:0005737">
    <property type="term" value="C:cytoplasm"/>
    <property type="evidence" value="ECO:0007669"/>
    <property type="project" value="UniProtKB-ARBA"/>
</dbReference>
<keyword evidence="3" id="KW-0723">Serine/threonine-protein kinase</keyword>
<protein>
    <recommendedName>
        <fullName evidence="2">cGMP-dependent protein kinase</fullName>
        <ecNumber evidence="2">2.7.11.12</ecNumber>
    </recommendedName>
</protein>
<keyword evidence="4" id="KW-0140">cGMP</keyword>
<dbReference type="PANTHER" id="PTHR24353">
    <property type="entry name" value="CYCLIC NUCLEOTIDE-DEPENDENT PROTEIN KINASE"/>
    <property type="match status" value="1"/>
</dbReference>
<reference evidence="19" key="1">
    <citation type="submission" date="2013-04" db="EMBL/GenBank/DDBJ databases">
        <authorList>
            <person name="Qu J."/>
            <person name="Murali S.C."/>
            <person name="Bandaranaike D."/>
            <person name="Bellair M."/>
            <person name="Blankenburg K."/>
            <person name="Chao H."/>
            <person name="Dinh H."/>
            <person name="Doddapaneni H."/>
            <person name="Downs B."/>
            <person name="Dugan-Rocha S."/>
            <person name="Elkadiri S."/>
            <person name="Gnanaolivu R.D."/>
            <person name="Hernandez B."/>
            <person name="Javaid M."/>
            <person name="Jayaseelan J.C."/>
            <person name="Lee S."/>
            <person name="Li M."/>
            <person name="Ming W."/>
            <person name="Munidasa M."/>
            <person name="Muniz J."/>
            <person name="Nguyen L."/>
            <person name="Ongeri F."/>
            <person name="Osuji N."/>
            <person name="Pu L.-L."/>
            <person name="Puazo M."/>
            <person name="Qu C."/>
            <person name="Quiroz J."/>
            <person name="Raj R."/>
            <person name="Weissenberger G."/>
            <person name="Xin Y."/>
            <person name="Zou X."/>
            <person name="Han Y."/>
            <person name="Richards S."/>
            <person name="Worley K."/>
            <person name="Muzny D."/>
            <person name="Gibbs R."/>
        </authorList>
    </citation>
    <scope>NUCLEOTIDE SEQUENCE</scope>
    <source>
        <strain evidence="19">Sampled in the wild</strain>
    </source>
</reference>
<feature type="binding site" evidence="13">
    <location>
        <begin position="349"/>
        <end position="357"/>
    </location>
    <ligand>
        <name>ATP</name>
        <dbReference type="ChEBI" id="CHEBI:30616"/>
    </ligand>
</feature>
<dbReference type="PROSITE" id="PS00108">
    <property type="entry name" value="PROTEIN_KINASE_ST"/>
    <property type="match status" value="1"/>
</dbReference>
<dbReference type="AlphaFoldDB" id="A0A8K0KLV2"/>
<dbReference type="InterPro" id="IPR018488">
    <property type="entry name" value="cNMP-bd_CS"/>
</dbReference>
<dbReference type="SMART" id="SM00100">
    <property type="entry name" value="cNMP"/>
    <property type="match status" value="2"/>
</dbReference>
<dbReference type="InterPro" id="IPR017441">
    <property type="entry name" value="Protein_kinase_ATP_BS"/>
</dbReference>
<dbReference type="SMART" id="SM00220">
    <property type="entry name" value="S_TKc"/>
    <property type="match status" value="1"/>
</dbReference>
<dbReference type="InterPro" id="IPR018490">
    <property type="entry name" value="cNMP-bd_dom_sf"/>
</dbReference>
<dbReference type="EC" id="2.7.11.12" evidence="2"/>
<evidence type="ECO:0000313" key="19">
    <source>
        <dbReference type="EMBL" id="KAG8236997.1"/>
    </source>
</evidence>
<evidence type="ECO:0000256" key="11">
    <source>
        <dbReference type="ARBA" id="ARBA00047462"/>
    </source>
</evidence>
<feature type="region of interest" description="Disordered" evidence="15">
    <location>
        <begin position="296"/>
        <end position="316"/>
    </location>
</feature>
<dbReference type="InterPro" id="IPR011009">
    <property type="entry name" value="Kinase-like_dom_sf"/>
</dbReference>
<evidence type="ECO:0000259" key="17">
    <source>
        <dbReference type="PROSITE" id="PS50042"/>
    </source>
</evidence>
<gene>
    <name evidence="19" type="ORF">J437_LFUL016516</name>
</gene>
<feature type="domain" description="Protein kinase" evidence="16">
    <location>
        <begin position="343"/>
        <end position="602"/>
    </location>
</feature>
<evidence type="ECO:0000256" key="7">
    <source>
        <dbReference type="ARBA" id="ARBA00022777"/>
    </source>
</evidence>
<dbReference type="InterPro" id="IPR002374">
    <property type="entry name" value="cGMP_dep_kinase"/>
</dbReference>
<organism evidence="19 20">
    <name type="scientific">Ladona fulva</name>
    <name type="common">Scarce chaser dragonfly</name>
    <name type="synonym">Libellula fulva</name>
    <dbReference type="NCBI Taxonomy" id="123851"/>
    <lineage>
        <taxon>Eukaryota</taxon>
        <taxon>Metazoa</taxon>
        <taxon>Ecdysozoa</taxon>
        <taxon>Arthropoda</taxon>
        <taxon>Hexapoda</taxon>
        <taxon>Insecta</taxon>
        <taxon>Pterygota</taxon>
        <taxon>Palaeoptera</taxon>
        <taxon>Odonata</taxon>
        <taxon>Epiprocta</taxon>
        <taxon>Anisoptera</taxon>
        <taxon>Libelluloidea</taxon>
        <taxon>Libellulidae</taxon>
        <taxon>Ladona</taxon>
    </lineage>
</organism>
<feature type="binding site" evidence="13 14">
    <location>
        <position position="373"/>
    </location>
    <ligand>
        <name>ATP</name>
        <dbReference type="ChEBI" id="CHEBI:30616"/>
    </ligand>
</feature>
<comment type="catalytic activity">
    <reaction evidence="11">
        <text>L-seryl-[protein] + ATP = O-phospho-L-seryl-[protein] + ADP + H(+)</text>
        <dbReference type="Rhea" id="RHEA:17989"/>
        <dbReference type="Rhea" id="RHEA-COMP:9863"/>
        <dbReference type="Rhea" id="RHEA-COMP:11604"/>
        <dbReference type="ChEBI" id="CHEBI:15378"/>
        <dbReference type="ChEBI" id="CHEBI:29999"/>
        <dbReference type="ChEBI" id="CHEBI:30616"/>
        <dbReference type="ChEBI" id="CHEBI:83421"/>
        <dbReference type="ChEBI" id="CHEBI:456216"/>
        <dbReference type="EC" id="2.7.11.12"/>
    </reaction>
</comment>
<comment type="caution">
    <text evidence="19">The sequence shown here is derived from an EMBL/GenBank/DDBJ whole genome shotgun (WGS) entry which is preliminary data.</text>
</comment>
<evidence type="ECO:0000256" key="12">
    <source>
        <dbReference type="PIRSR" id="PIRSR000559-1"/>
    </source>
</evidence>
<keyword evidence="7" id="KW-0418">Kinase</keyword>
<keyword evidence="20" id="KW-1185">Reference proteome</keyword>
<keyword evidence="6 13" id="KW-0547">Nucleotide-binding</keyword>
<evidence type="ECO:0000256" key="8">
    <source>
        <dbReference type="ARBA" id="ARBA00022840"/>
    </source>
</evidence>
<evidence type="ECO:0000256" key="14">
    <source>
        <dbReference type="PROSITE-ProRule" id="PRU10141"/>
    </source>
</evidence>
<dbReference type="PANTHER" id="PTHR24353:SF147">
    <property type="entry name" value="CGMP-DEPENDENT SERINE_THREONIN PROTEIN KINASE-RELATED"/>
    <property type="match status" value="1"/>
</dbReference>
<accession>A0A8K0KLV2</accession>
<dbReference type="OrthoDB" id="63267at2759"/>
<comment type="similarity">
    <text evidence="1">Belongs to the protein kinase superfamily. AGC Ser/Thr protein kinase family. cGMP subfamily.</text>
</comment>
<feature type="region of interest" description="Disordered" evidence="15">
    <location>
        <begin position="631"/>
        <end position="653"/>
    </location>
</feature>
<dbReference type="InterPro" id="IPR000719">
    <property type="entry name" value="Prot_kinase_dom"/>
</dbReference>
<dbReference type="CDD" id="cd05572">
    <property type="entry name" value="STKc_cGK"/>
    <property type="match status" value="1"/>
</dbReference>
<evidence type="ECO:0000256" key="5">
    <source>
        <dbReference type="ARBA" id="ARBA00022679"/>
    </source>
</evidence>
<evidence type="ECO:0000256" key="15">
    <source>
        <dbReference type="SAM" id="MobiDB-lite"/>
    </source>
</evidence>
<dbReference type="SUPFAM" id="SSF51206">
    <property type="entry name" value="cAMP-binding domain-like"/>
    <property type="match status" value="2"/>
</dbReference>
<dbReference type="PROSITE" id="PS00107">
    <property type="entry name" value="PROTEIN_KINASE_ATP"/>
    <property type="match status" value="1"/>
</dbReference>
<evidence type="ECO:0000256" key="1">
    <source>
        <dbReference type="ARBA" id="ARBA00006352"/>
    </source>
</evidence>
<comment type="catalytic activity">
    <reaction evidence="10">
        <text>L-threonyl-[protein] + ATP = O-phospho-L-threonyl-[protein] + ADP + H(+)</text>
        <dbReference type="Rhea" id="RHEA:46608"/>
        <dbReference type="Rhea" id="RHEA-COMP:11060"/>
        <dbReference type="Rhea" id="RHEA-COMP:11605"/>
        <dbReference type="ChEBI" id="CHEBI:15378"/>
        <dbReference type="ChEBI" id="CHEBI:30013"/>
        <dbReference type="ChEBI" id="CHEBI:30616"/>
        <dbReference type="ChEBI" id="CHEBI:61977"/>
        <dbReference type="ChEBI" id="CHEBI:456216"/>
        <dbReference type="EC" id="2.7.11.12"/>
    </reaction>
</comment>
<dbReference type="PROSITE" id="PS50011">
    <property type="entry name" value="PROTEIN_KINASE_DOM"/>
    <property type="match status" value="1"/>
</dbReference>
<dbReference type="GO" id="GO:0005524">
    <property type="term" value="F:ATP binding"/>
    <property type="evidence" value="ECO:0007669"/>
    <property type="project" value="UniProtKB-UniRule"/>
</dbReference>
<feature type="domain" description="Cyclic nucleotide-binding" evidence="17">
    <location>
        <begin position="161"/>
        <end position="283"/>
    </location>
</feature>
<evidence type="ECO:0000313" key="20">
    <source>
        <dbReference type="Proteomes" id="UP000792457"/>
    </source>
</evidence>
<feature type="region of interest" description="Disordered" evidence="15">
    <location>
        <begin position="1"/>
        <end position="23"/>
    </location>
</feature>
<evidence type="ECO:0000256" key="13">
    <source>
        <dbReference type="PIRSR" id="PIRSR000559-2"/>
    </source>
</evidence>
<evidence type="ECO:0000256" key="10">
    <source>
        <dbReference type="ARBA" id="ARBA00047298"/>
    </source>
</evidence>
<dbReference type="Pfam" id="PF00027">
    <property type="entry name" value="cNMP_binding"/>
    <property type="match status" value="2"/>
</dbReference>
<feature type="domain" description="Cyclic nucleotide-binding" evidence="17">
    <location>
        <begin position="86"/>
        <end position="158"/>
    </location>
</feature>
<dbReference type="Gene3D" id="3.30.200.20">
    <property type="entry name" value="Phosphorylase Kinase, domain 1"/>
    <property type="match status" value="1"/>
</dbReference>
<proteinExistence type="inferred from homology"/>
<dbReference type="Pfam" id="PF00069">
    <property type="entry name" value="Pkinase"/>
    <property type="match status" value="1"/>
</dbReference>
<evidence type="ECO:0000259" key="18">
    <source>
        <dbReference type="PROSITE" id="PS51285"/>
    </source>
</evidence>
<dbReference type="Gene3D" id="2.60.120.10">
    <property type="entry name" value="Jelly Rolls"/>
    <property type="match status" value="2"/>
</dbReference>
<feature type="domain" description="AGC-kinase C-terminal" evidence="18">
    <location>
        <begin position="603"/>
        <end position="653"/>
    </location>
</feature>
<keyword evidence="8 13" id="KW-0067">ATP-binding</keyword>
<dbReference type="FunFam" id="2.60.120.10:FF:000064">
    <property type="entry name" value="cGMP-dependent protein kinase, isozyme"/>
    <property type="match status" value="1"/>
</dbReference>
<dbReference type="InterPro" id="IPR000961">
    <property type="entry name" value="AGC-kinase_C"/>
</dbReference>
<dbReference type="PRINTS" id="PR00104">
    <property type="entry name" value="CGMPKINASE"/>
</dbReference>
<evidence type="ECO:0000256" key="4">
    <source>
        <dbReference type="ARBA" id="ARBA00022535"/>
    </source>
</evidence>
<dbReference type="GO" id="GO:0004692">
    <property type="term" value="F:cGMP-dependent protein kinase activity"/>
    <property type="evidence" value="ECO:0007669"/>
    <property type="project" value="UniProtKB-EC"/>
</dbReference>
<dbReference type="CDD" id="cd00038">
    <property type="entry name" value="CAP_ED"/>
    <property type="match status" value="2"/>
</dbReference>
<feature type="compositionally biased region" description="Polar residues" evidence="15">
    <location>
        <begin position="1"/>
        <end position="21"/>
    </location>
</feature>
<dbReference type="PROSITE" id="PS00888">
    <property type="entry name" value="CNMP_BINDING_1"/>
    <property type="match status" value="1"/>
</dbReference>
<dbReference type="PROSITE" id="PS51285">
    <property type="entry name" value="AGC_KINASE_CTER"/>
    <property type="match status" value="1"/>
</dbReference>
<evidence type="ECO:0000256" key="6">
    <source>
        <dbReference type="ARBA" id="ARBA00022741"/>
    </source>
</evidence>
<dbReference type="SUPFAM" id="SSF56112">
    <property type="entry name" value="Protein kinase-like (PK-like)"/>
    <property type="match status" value="1"/>
</dbReference>